<evidence type="ECO:0000256" key="2">
    <source>
        <dbReference type="ARBA" id="ARBA00004681"/>
    </source>
</evidence>
<dbReference type="RefSeq" id="WP_034865987.1">
    <property type="nucleotide sequence ID" value="NZ_CBCSDR010000001.1"/>
</dbReference>
<protein>
    <recommendedName>
        <fullName evidence="10">5-methyltetrahydropteroyltriglutamate--homocysteine methyltransferase</fullName>
        <ecNumber evidence="10">2.1.1.14</ecNumber>
    </recommendedName>
    <alternativeName>
        <fullName evidence="10">Cobalamin-independent methionine synthase</fullName>
    </alternativeName>
    <alternativeName>
        <fullName evidence="10">Methionine synthase, vitamin-B12 independent isozyme</fullName>
    </alternativeName>
</protein>
<keyword evidence="8 10" id="KW-0862">Zinc</keyword>
<dbReference type="AlphaFoldDB" id="A0A7T7V021"/>
<evidence type="ECO:0000259" key="14">
    <source>
        <dbReference type="Pfam" id="PF01717"/>
    </source>
</evidence>
<feature type="binding site" evidence="10">
    <location>
        <position position="679"/>
    </location>
    <ligand>
        <name>Zn(2+)</name>
        <dbReference type="ChEBI" id="CHEBI:29105"/>
        <note>catalytic</note>
    </ligand>
</feature>
<evidence type="ECO:0000256" key="8">
    <source>
        <dbReference type="ARBA" id="ARBA00022833"/>
    </source>
</evidence>
<dbReference type="InterPro" id="IPR006276">
    <property type="entry name" value="Cobalamin-indep_Met_synthase"/>
</dbReference>
<feature type="binding site" evidence="10">
    <location>
        <position position="657"/>
    </location>
    <ligand>
        <name>Zn(2+)</name>
        <dbReference type="ChEBI" id="CHEBI:29105"/>
        <note>catalytic</note>
    </ligand>
</feature>
<dbReference type="EMBL" id="CP067018">
    <property type="protein sequence ID" value="QQN59370.1"/>
    <property type="molecule type" value="Genomic_DNA"/>
</dbReference>
<comment type="function">
    <text evidence="1 10">Catalyzes the transfer of a methyl group from 5-methyltetrahydrofolate to homocysteine resulting in methionine formation.</text>
</comment>
<feature type="binding site" evidence="10 11">
    <location>
        <begin position="445"/>
        <end position="447"/>
    </location>
    <ligand>
        <name>L-methionine</name>
        <dbReference type="ChEBI" id="CHEBI:57844"/>
    </ligand>
</feature>
<feature type="binding site" evidence="10">
    <location>
        <position position="655"/>
    </location>
    <ligand>
        <name>Zn(2+)</name>
        <dbReference type="ChEBI" id="CHEBI:29105"/>
        <note>catalytic</note>
    </ligand>
</feature>
<dbReference type="HAMAP" id="MF_00172">
    <property type="entry name" value="Meth_synth"/>
    <property type="match status" value="1"/>
</dbReference>
<dbReference type="GO" id="GO:0032259">
    <property type="term" value="P:methylation"/>
    <property type="evidence" value="ECO:0007669"/>
    <property type="project" value="UniProtKB-KW"/>
</dbReference>
<evidence type="ECO:0000313" key="17">
    <source>
        <dbReference type="Proteomes" id="UP000595426"/>
    </source>
</evidence>
<feature type="binding site" evidence="12">
    <location>
        <position position="655"/>
    </location>
    <ligand>
        <name>Zn(2+)</name>
        <dbReference type="ChEBI" id="CHEBI:29105"/>
        <label>1</label>
        <note>catalytic</note>
    </ligand>
</feature>
<accession>A0A7T7V021</accession>
<feature type="binding site" evidence="10 11">
    <location>
        <position position="613"/>
    </location>
    <ligand>
        <name>L-homocysteine</name>
        <dbReference type="ChEBI" id="CHEBI:58199"/>
    </ligand>
</feature>
<dbReference type="PIRSF" id="PIRSF000382">
    <property type="entry name" value="MeTrfase_B12_ind"/>
    <property type="match status" value="1"/>
</dbReference>
<keyword evidence="10" id="KW-0677">Repeat</keyword>
<gene>
    <name evidence="10 16" type="primary">metE</name>
    <name evidence="16" type="ORF">I6H88_01940</name>
</gene>
<feature type="binding site" evidence="12">
    <location>
        <position position="740"/>
    </location>
    <ligand>
        <name>Zn(2+)</name>
        <dbReference type="ChEBI" id="CHEBI:29105"/>
        <label>1</label>
        <note>catalytic</note>
    </ligand>
</feature>
<dbReference type="FunFam" id="3.20.20.210:FF:000003">
    <property type="entry name" value="5-methyltetrahydropteroyltriglutamate--homocysteine methyltransferase"/>
    <property type="match status" value="1"/>
</dbReference>
<evidence type="ECO:0000256" key="6">
    <source>
        <dbReference type="ARBA" id="ARBA00022679"/>
    </source>
</evidence>
<proteinExistence type="inferred from homology"/>
<dbReference type="OrthoDB" id="244285at2"/>
<dbReference type="NCBIfam" id="NF003556">
    <property type="entry name" value="PRK05222.1"/>
    <property type="match status" value="1"/>
</dbReference>
<evidence type="ECO:0000256" key="1">
    <source>
        <dbReference type="ARBA" id="ARBA00002777"/>
    </source>
</evidence>
<feature type="binding site" evidence="11">
    <location>
        <position position="123"/>
    </location>
    <ligand>
        <name>5-methyltetrahydropteroyltri-L-glutamate</name>
        <dbReference type="ChEBI" id="CHEBI:58207"/>
    </ligand>
</feature>
<feature type="binding site" evidence="10 11">
    <location>
        <begin position="529"/>
        <end position="530"/>
    </location>
    <ligand>
        <name>5-methyltetrahydropteroyltri-L-glutamate</name>
        <dbReference type="ChEBI" id="CHEBI:58207"/>
    </ligand>
</feature>
<dbReference type="InterPro" id="IPR038071">
    <property type="entry name" value="UROD/MetE-like_sf"/>
</dbReference>
<feature type="binding site" evidence="10">
    <location>
        <position position="619"/>
    </location>
    <ligand>
        <name>5-methyltetrahydropteroyltri-L-glutamate</name>
        <dbReference type="ChEBI" id="CHEBI:58207"/>
    </ligand>
</feature>
<organism evidence="16 17">
    <name type="scientific">Elizabethkingia bruuniana</name>
    <dbReference type="NCBI Taxonomy" id="1756149"/>
    <lineage>
        <taxon>Bacteria</taxon>
        <taxon>Pseudomonadati</taxon>
        <taxon>Bacteroidota</taxon>
        <taxon>Flavobacteriia</taxon>
        <taxon>Flavobacteriales</taxon>
        <taxon>Weeksellaceae</taxon>
        <taxon>Elizabethkingia</taxon>
    </lineage>
</organism>
<name>A0A7T7V021_9FLAO</name>
<keyword evidence="6 10" id="KW-0808">Transferase</keyword>
<dbReference type="EC" id="2.1.1.14" evidence="10"/>
<dbReference type="Pfam" id="PF08267">
    <property type="entry name" value="Meth_synt_1"/>
    <property type="match status" value="1"/>
</dbReference>
<evidence type="ECO:0000256" key="11">
    <source>
        <dbReference type="PIRSR" id="PIRSR000382-1"/>
    </source>
</evidence>
<feature type="binding site" evidence="12">
    <location>
        <position position="670"/>
    </location>
    <ligand>
        <name>Zn(2+)</name>
        <dbReference type="ChEBI" id="CHEBI:29105"/>
        <label>1</label>
        <note>catalytic</note>
    </ligand>
</feature>
<evidence type="ECO:0000256" key="7">
    <source>
        <dbReference type="ARBA" id="ARBA00022723"/>
    </source>
</evidence>
<dbReference type="GO" id="GO:0003871">
    <property type="term" value="F:5-methyltetrahydropteroyltriglutamate-homocysteine S-methyltransferase activity"/>
    <property type="evidence" value="ECO:0007669"/>
    <property type="project" value="UniProtKB-UniRule"/>
</dbReference>
<keyword evidence="17" id="KW-1185">Reference proteome</keyword>
<feature type="domain" description="Cobalamin-independent methionine synthase MetE N-terminal" evidence="15">
    <location>
        <begin position="3"/>
        <end position="318"/>
    </location>
</feature>
<comment type="cofactor">
    <cofactor evidence="10">
        <name>Zn(2+)</name>
        <dbReference type="ChEBI" id="CHEBI:29105"/>
    </cofactor>
    <text evidence="10">Binds 1 zinc ion per subunit.</text>
</comment>
<dbReference type="SUPFAM" id="SSF51726">
    <property type="entry name" value="UROD/MetE-like"/>
    <property type="match status" value="2"/>
</dbReference>
<dbReference type="FunFam" id="3.20.20.210:FF:000002">
    <property type="entry name" value="5-methyltetrahydropteroyltriglutamate--homocysteine methyltransferase"/>
    <property type="match status" value="1"/>
</dbReference>
<evidence type="ECO:0000313" key="16">
    <source>
        <dbReference type="EMBL" id="QQN59370.1"/>
    </source>
</evidence>
<comment type="cofactor">
    <cofactor evidence="12">
        <name>Zn(2+)</name>
        <dbReference type="ChEBI" id="CHEBI:29105"/>
    </cofactor>
    <text evidence="12">Binds 2 Zn(2+) ions per subunit.</text>
</comment>
<feature type="binding site" evidence="10 11">
    <location>
        <begin position="445"/>
        <end position="447"/>
    </location>
    <ligand>
        <name>L-homocysteine</name>
        <dbReference type="ChEBI" id="CHEBI:58199"/>
    </ligand>
</feature>
<reference evidence="16 17" key="1">
    <citation type="submission" date="2020-12" db="EMBL/GenBank/DDBJ databases">
        <title>FDA dAtabase for Regulatory Grade micrObial Sequences (FDA-ARGOS): Supporting development and validation of Infectious Disease Dx tests.</title>
        <authorList>
            <person name="Kerrigan L."/>
            <person name="Long C."/>
            <person name="Tallon L."/>
            <person name="Sadzewicz L."/>
            <person name="Zhao X."/>
            <person name="Boylan J."/>
            <person name="Ott S."/>
            <person name="Bowen H."/>
            <person name="Vavikolanu K."/>
            <person name="Mehta A."/>
            <person name="Aluvathingal J."/>
            <person name="Nadendla S."/>
            <person name="Yan Y."/>
            <person name="Sichtig H."/>
        </authorList>
    </citation>
    <scope>NUCLEOTIDE SEQUENCE [LARGE SCALE GENOMIC DNA]</scope>
    <source>
        <strain evidence="16 17">FDAARGOS_1031</strain>
    </source>
</reference>
<sequence length="772" mass="87975">MQTHNLGYPRIGKKRELKKACEQYWSGKIIQKELLDVSRRIINENLKLQQEAGIDFIPVNDFSFYDHVLDMTLTLGAIPQRYHDVILNKANNELDLYFAMARGYQKDGLDITAMEMTKWFDTNYHYIVPEFSKGQSFKLLSNKIINEFIGARQIGINAKPVILGPVSYLLLGKEKEEGFEKLDLIDNLLSVYLEILKSLQSHGAEYIQIDEPFLALDLTDKAKEAYTAVYAKIQKELPNLKIILTTYFEGLEDNLPLALSLPVDTLHVDLIRKPEQLENILAAIPENLKLSLGVVDGRNIWKNDFESSLQLIRKAKEQLGEKRILIAPSSSLLHVPYDLDLETKEESLPAEIKQWMAYAKQKIKEVALLRDLSSENPSAESLVAFGENKKAIENKRISTLIHDAKVQQQMDALDAVPVSRQSAFTQRKVQQQEILKLPLFPTTTIGSFPQTKEVRSWRSQFKKGEISAERYTDLLKEETKNTIQRQEKIGIDVLVHGEFERNDMVEYFGEQLKGFAFTENGWVQSYGSRCVKPPVIYGDVSRPEPLTVFWSQYAQSLTSKWVKGMLTGPVTILQWSFVRNDQSRKDTANQIALAIRDEVLDLEKAGIRIIQIDEPAIREGLPLRKKDAAVYLKWAVLAFRISASSVKDDTQIHTHMCYSEFNDIINHIADMDADVITIECSRSQMELLDAFADFEYPNDIGPGVYDIHAPRVPSKEEMVKLLEKAAKVIPSSQLWVNPDCGLKTRGWDETEKALIEMVNAAKEMQKEFAAIV</sequence>
<dbReference type="NCBIfam" id="TIGR01371">
    <property type="entry name" value="met_syn_B12ind"/>
    <property type="match status" value="1"/>
</dbReference>
<keyword evidence="5 10" id="KW-0028">Amino-acid biosynthesis</keyword>
<evidence type="ECO:0000259" key="15">
    <source>
        <dbReference type="Pfam" id="PF08267"/>
    </source>
</evidence>
<feature type="domain" description="Cobalamin-independent methionine synthase MetE C-terminal/archaeal" evidence="14">
    <location>
        <begin position="440"/>
        <end position="762"/>
    </location>
</feature>
<feature type="binding site" evidence="10 11">
    <location>
        <position position="498"/>
    </location>
    <ligand>
        <name>L-methionine</name>
        <dbReference type="ChEBI" id="CHEBI:57844"/>
    </ligand>
</feature>
<dbReference type="PANTHER" id="PTHR30519">
    <property type="entry name" value="5-METHYLTETRAHYDROPTEROYLTRIGLUTAMATE--HOMOCYSTEINE METHYLTRANSFERASE"/>
    <property type="match status" value="1"/>
</dbReference>
<evidence type="ECO:0000256" key="10">
    <source>
        <dbReference type="HAMAP-Rule" id="MF_00172"/>
    </source>
</evidence>
<dbReference type="Gene3D" id="3.20.20.210">
    <property type="match status" value="2"/>
</dbReference>
<feature type="binding site" evidence="12">
    <location>
        <position position="657"/>
    </location>
    <ligand>
        <name>Zn(2+)</name>
        <dbReference type="ChEBI" id="CHEBI:29105"/>
        <label>1</label>
        <note>catalytic</note>
    </ligand>
</feature>
<keyword evidence="4 10" id="KW-0489">Methyltransferase</keyword>
<feature type="active site" description="Proton donor" evidence="10 13">
    <location>
        <position position="708"/>
    </location>
</feature>
<dbReference type="Proteomes" id="UP000595426">
    <property type="component" value="Chromosome"/>
</dbReference>
<comment type="catalytic activity">
    <reaction evidence="10">
        <text>5-methyltetrahydropteroyltri-L-glutamate + L-homocysteine = tetrahydropteroyltri-L-glutamate + L-methionine</text>
        <dbReference type="Rhea" id="RHEA:21196"/>
        <dbReference type="ChEBI" id="CHEBI:57844"/>
        <dbReference type="ChEBI" id="CHEBI:58140"/>
        <dbReference type="ChEBI" id="CHEBI:58199"/>
        <dbReference type="ChEBI" id="CHEBI:58207"/>
        <dbReference type="EC" id="2.1.1.14"/>
    </reaction>
</comment>
<evidence type="ECO:0000256" key="5">
    <source>
        <dbReference type="ARBA" id="ARBA00022605"/>
    </source>
</evidence>
<comment type="similarity">
    <text evidence="3 10">Belongs to the vitamin-B12 independent methionine synthase family.</text>
</comment>
<dbReference type="GeneID" id="93133651"/>
<feature type="binding site" evidence="10">
    <location>
        <position position="118"/>
    </location>
    <ligand>
        <name>5-methyltetrahydropteroyltri-L-glutamate</name>
        <dbReference type="ChEBI" id="CHEBI:58207"/>
    </ligand>
</feature>
<evidence type="ECO:0000256" key="13">
    <source>
        <dbReference type="PIRSR" id="PIRSR000382-3"/>
    </source>
</evidence>
<feature type="binding site" evidence="10">
    <location>
        <position position="498"/>
    </location>
    <ligand>
        <name>L-homocysteine</name>
        <dbReference type="ChEBI" id="CHEBI:58199"/>
    </ligand>
</feature>
<feature type="binding site" evidence="12">
    <location>
        <position position="679"/>
    </location>
    <ligand>
        <name>Zn(2+)</name>
        <dbReference type="ChEBI" id="CHEBI:29105"/>
        <label>1</label>
        <note>catalytic</note>
    </ligand>
</feature>
<dbReference type="KEGG" id="egm:AYC65_12085"/>
<dbReference type="Pfam" id="PF01717">
    <property type="entry name" value="Meth_synt_2"/>
    <property type="match status" value="1"/>
</dbReference>
<dbReference type="CDD" id="cd03312">
    <property type="entry name" value="CIMS_N_terminal_like"/>
    <property type="match status" value="1"/>
</dbReference>
<evidence type="ECO:0000256" key="12">
    <source>
        <dbReference type="PIRSR" id="PIRSR000382-2"/>
    </source>
</evidence>
<keyword evidence="7 10" id="KW-0479">Metal-binding</keyword>
<dbReference type="CDD" id="cd03311">
    <property type="entry name" value="CIMS_C_terminal_like"/>
    <property type="match status" value="1"/>
</dbReference>
<feature type="binding site" evidence="10 11">
    <location>
        <position position="613"/>
    </location>
    <ligand>
        <name>L-methionine</name>
        <dbReference type="ChEBI" id="CHEBI:57844"/>
    </ligand>
</feature>
<keyword evidence="9 10" id="KW-0486">Methionine biosynthesis</keyword>
<comment type="pathway">
    <text evidence="2 10">Amino-acid biosynthesis; L-methionine biosynthesis via de novo pathway; L-methionine from L-homocysteine (MetE route): step 1/1.</text>
</comment>
<dbReference type="UniPathway" id="UPA00051">
    <property type="reaction ID" value="UER00082"/>
</dbReference>
<dbReference type="GO" id="GO:0008270">
    <property type="term" value="F:zinc ion binding"/>
    <property type="evidence" value="ECO:0007669"/>
    <property type="project" value="InterPro"/>
</dbReference>
<feature type="binding site" evidence="10">
    <location>
        <begin position="15"/>
        <end position="18"/>
    </location>
    <ligand>
        <name>5-methyltetrahydropteroyltri-L-glutamate</name>
        <dbReference type="ChEBI" id="CHEBI:58207"/>
    </ligand>
</feature>
<dbReference type="GO" id="GO:0071265">
    <property type="term" value="P:L-methionine biosynthetic process"/>
    <property type="evidence" value="ECO:0007669"/>
    <property type="project" value="UniProtKB-ARBA"/>
</dbReference>
<feature type="binding site" evidence="11">
    <location>
        <position position="18"/>
    </location>
    <ligand>
        <name>5-methyltetrahydropteroyltri-L-glutamate</name>
        <dbReference type="ChEBI" id="CHEBI:58207"/>
    </ligand>
</feature>
<dbReference type="InterPro" id="IPR002629">
    <property type="entry name" value="Met_Synth_C/arc"/>
</dbReference>
<dbReference type="InterPro" id="IPR013215">
    <property type="entry name" value="Cbl-indep_Met_Synth_N"/>
</dbReference>
<feature type="binding site" evidence="10">
    <location>
        <position position="740"/>
    </location>
    <ligand>
        <name>Zn(2+)</name>
        <dbReference type="ChEBI" id="CHEBI:29105"/>
        <note>catalytic</note>
    </ligand>
</feature>
<feature type="binding site" evidence="10 11">
    <location>
        <position position="575"/>
    </location>
    <ligand>
        <name>5-methyltetrahydropteroyltri-L-glutamate</name>
        <dbReference type="ChEBI" id="CHEBI:58207"/>
    </ligand>
</feature>
<evidence type="ECO:0000256" key="4">
    <source>
        <dbReference type="ARBA" id="ARBA00022603"/>
    </source>
</evidence>
<evidence type="ECO:0000256" key="3">
    <source>
        <dbReference type="ARBA" id="ARBA00009553"/>
    </source>
</evidence>
<evidence type="ECO:0000256" key="9">
    <source>
        <dbReference type="ARBA" id="ARBA00023167"/>
    </source>
</evidence>